<proteinExistence type="predicted"/>
<dbReference type="AlphaFoldDB" id="A0A9W9FVR9"/>
<dbReference type="OrthoDB" id="10317749at2759"/>
<keyword evidence="2" id="KW-1185">Reference proteome</keyword>
<evidence type="ECO:0000313" key="2">
    <source>
        <dbReference type="Proteomes" id="UP001149165"/>
    </source>
</evidence>
<gene>
    <name evidence="1" type="ORF">N7456_003993</name>
</gene>
<organism evidence="1 2">
    <name type="scientific">Penicillium angulare</name>
    <dbReference type="NCBI Taxonomy" id="116970"/>
    <lineage>
        <taxon>Eukaryota</taxon>
        <taxon>Fungi</taxon>
        <taxon>Dikarya</taxon>
        <taxon>Ascomycota</taxon>
        <taxon>Pezizomycotina</taxon>
        <taxon>Eurotiomycetes</taxon>
        <taxon>Eurotiomycetidae</taxon>
        <taxon>Eurotiales</taxon>
        <taxon>Aspergillaceae</taxon>
        <taxon>Penicillium</taxon>
    </lineage>
</organism>
<dbReference type="EMBL" id="JAPQKH010000003">
    <property type="protein sequence ID" value="KAJ5107318.1"/>
    <property type="molecule type" value="Genomic_DNA"/>
</dbReference>
<evidence type="ECO:0000313" key="1">
    <source>
        <dbReference type="EMBL" id="KAJ5107318.1"/>
    </source>
</evidence>
<comment type="caution">
    <text evidence="1">The sequence shown here is derived from an EMBL/GenBank/DDBJ whole genome shotgun (WGS) entry which is preliminary data.</text>
</comment>
<accession>A0A9W9FVR9</accession>
<reference evidence="1" key="1">
    <citation type="submission" date="2022-11" db="EMBL/GenBank/DDBJ databases">
        <authorList>
            <person name="Petersen C."/>
        </authorList>
    </citation>
    <scope>NUCLEOTIDE SEQUENCE</scope>
    <source>
        <strain evidence="1">IBT 30069</strain>
    </source>
</reference>
<name>A0A9W9FVR9_9EURO</name>
<protein>
    <submittedName>
        <fullName evidence="1">Uncharacterized protein</fullName>
    </submittedName>
</protein>
<sequence>MTLTSECPDGWVHIMFFHGFNSDWDDLELLEYARDCVFIGSCDTSLEYEIPTSTVTGPYNDNMDRLRACDDRLVNWIREFKRGRGLPFDRNELFKMGPVYLQVPL</sequence>
<dbReference type="Proteomes" id="UP001149165">
    <property type="component" value="Unassembled WGS sequence"/>
</dbReference>
<reference evidence="1" key="2">
    <citation type="journal article" date="2023" name="IMA Fungus">
        <title>Comparative genomic study of the Penicillium genus elucidates a diverse pangenome and 15 lateral gene transfer events.</title>
        <authorList>
            <person name="Petersen C."/>
            <person name="Sorensen T."/>
            <person name="Nielsen M.R."/>
            <person name="Sondergaard T.E."/>
            <person name="Sorensen J.L."/>
            <person name="Fitzpatrick D.A."/>
            <person name="Frisvad J.C."/>
            <person name="Nielsen K.L."/>
        </authorList>
    </citation>
    <scope>NUCLEOTIDE SEQUENCE</scope>
    <source>
        <strain evidence="1">IBT 30069</strain>
    </source>
</reference>